<dbReference type="PATRIC" id="fig|1398.22.peg.31"/>
<protein>
    <recommendedName>
        <fullName evidence="6 7">Large ribosomal subunit protein uL10</fullName>
    </recommendedName>
</protein>
<dbReference type="InterPro" id="IPR001790">
    <property type="entry name" value="Ribosomal_uL10"/>
</dbReference>
<comment type="subunit">
    <text evidence="7">Part of the ribosomal stalk of the 50S ribosomal subunit. The N-terminus interacts with L11 and the large rRNA to form the base of the stalk. The C-terminus forms an elongated spine to which L12 dimers bind in a sequential fashion forming a multimeric L10(L12)X complex.</text>
</comment>
<dbReference type="GO" id="GO:0006412">
    <property type="term" value="P:translation"/>
    <property type="evidence" value="ECO:0007669"/>
    <property type="project" value="UniProtKB-UniRule"/>
</dbReference>
<organism evidence="8 9">
    <name type="scientific">Heyndrickxia coagulans</name>
    <name type="common">Weizmannia coagulans</name>
    <dbReference type="NCBI Taxonomy" id="1398"/>
    <lineage>
        <taxon>Bacteria</taxon>
        <taxon>Bacillati</taxon>
        <taxon>Bacillota</taxon>
        <taxon>Bacilli</taxon>
        <taxon>Bacillales</taxon>
        <taxon>Bacillaceae</taxon>
        <taxon>Heyndrickxia</taxon>
    </lineage>
</organism>
<evidence type="ECO:0000256" key="6">
    <source>
        <dbReference type="ARBA" id="ARBA00035202"/>
    </source>
</evidence>
<dbReference type="NCBIfam" id="NF000955">
    <property type="entry name" value="PRK00099.1-1"/>
    <property type="match status" value="1"/>
</dbReference>
<evidence type="ECO:0000313" key="8">
    <source>
        <dbReference type="EMBL" id="KWZ86400.1"/>
    </source>
</evidence>
<dbReference type="CDD" id="cd05797">
    <property type="entry name" value="Ribosomal_L10"/>
    <property type="match status" value="1"/>
</dbReference>
<keyword evidence="5 7" id="KW-0687">Ribonucleoprotein</keyword>
<dbReference type="Pfam" id="PF00466">
    <property type="entry name" value="Ribosomal_L10"/>
    <property type="match status" value="1"/>
</dbReference>
<dbReference type="EMBL" id="LRPN01000002">
    <property type="protein sequence ID" value="KWZ86400.1"/>
    <property type="molecule type" value="Genomic_DNA"/>
</dbReference>
<dbReference type="Proteomes" id="UP000070376">
    <property type="component" value="Unassembled WGS sequence"/>
</dbReference>
<dbReference type="GO" id="GO:0003735">
    <property type="term" value="F:structural constituent of ribosome"/>
    <property type="evidence" value="ECO:0007669"/>
    <property type="project" value="InterPro"/>
</dbReference>
<evidence type="ECO:0000256" key="5">
    <source>
        <dbReference type="ARBA" id="ARBA00023274"/>
    </source>
</evidence>
<evidence type="ECO:0000256" key="4">
    <source>
        <dbReference type="ARBA" id="ARBA00022980"/>
    </source>
</evidence>
<dbReference type="HAMAP" id="MF_00362">
    <property type="entry name" value="Ribosomal_uL10"/>
    <property type="match status" value="1"/>
</dbReference>
<dbReference type="PANTHER" id="PTHR11560">
    <property type="entry name" value="39S RIBOSOMAL PROTEIN L10, MITOCHONDRIAL"/>
    <property type="match status" value="1"/>
</dbReference>
<comment type="caution">
    <text evidence="8">The sequence shown here is derived from an EMBL/GenBank/DDBJ whole genome shotgun (WGS) entry which is preliminary data.</text>
</comment>
<reference evidence="9" key="1">
    <citation type="submission" date="2016-01" db="EMBL/GenBank/DDBJ databases">
        <authorList>
            <person name="Mitreva M."/>
            <person name="Pepin K.H."/>
            <person name="Mihindukulasuriya K.A."/>
            <person name="Fulton R."/>
            <person name="Fronick C."/>
            <person name="O'Laughlin M."/>
            <person name="Miner T."/>
            <person name="Herter B."/>
            <person name="Rosa B.A."/>
            <person name="Cordes M."/>
            <person name="Tomlinson C."/>
            <person name="Wollam A."/>
            <person name="Palsikar V.B."/>
            <person name="Mardis E.R."/>
            <person name="Wilson R.K."/>
        </authorList>
    </citation>
    <scope>NUCLEOTIDE SEQUENCE [LARGE SCALE GENOMIC DNA]</scope>
    <source>
        <strain evidence="9">GED7749B</strain>
    </source>
</reference>
<dbReference type="InterPro" id="IPR002363">
    <property type="entry name" value="Ribosomal_uL10_CS_bac"/>
</dbReference>
<dbReference type="PROSITE" id="PS01109">
    <property type="entry name" value="RIBOSOMAL_L10"/>
    <property type="match status" value="1"/>
</dbReference>
<accession>A0A133L4J0</accession>
<sequence>MSRDMEVLFWYKCSSRISVGGVKMGSVIEQKKQLVEEITDKFKSSTAVVVVDYRGLNVAEVTELRKQLREAGVEFKVYKNTMTRRAVEAAGLDGLNSVMTGPNAIAFSTEDVVAPARILNDFAKDHEALEIKAGVIEGNVATVDEIKALATLPSREGLLSMLLSVLQAPIRNFALAAKAVADQKEEQSA</sequence>
<evidence type="ECO:0000256" key="7">
    <source>
        <dbReference type="HAMAP-Rule" id="MF_00362"/>
    </source>
</evidence>
<keyword evidence="2 7" id="KW-0699">rRNA-binding</keyword>
<evidence type="ECO:0000256" key="2">
    <source>
        <dbReference type="ARBA" id="ARBA00022730"/>
    </source>
</evidence>
<comment type="similarity">
    <text evidence="1 7">Belongs to the universal ribosomal protein uL10 family.</text>
</comment>
<dbReference type="InterPro" id="IPR043141">
    <property type="entry name" value="Ribosomal_uL10-like_sf"/>
</dbReference>
<name>A0A133L4J0_HEYCO</name>
<proteinExistence type="inferred from homology"/>
<dbReference type="GO" id="GO:0070180">
    <property type="term" value="F:large ribosomal subunit rRNA binding"/>
    <property type="evidence" value="ECO:0007669"/>
    <property type="project" value="UniProtKB-UniRule"/>
</dbReference>
<dbReference type="AlphaFoldDB" id="A0A133L4J0"/>
<dbReference type="FunFam" id="3.30.70.1730:FF:000001">
    <property type="entry name" value="50S ribosomal protein L10"/>
    <property type="match status" value="1"/>
</dbReference>
<dbReference type="Gene3D" id="6.10.250.290">
    <property type="match status" value="1"/>
</dbReference>
<dbReference type="GO" id="GO:0015934">
    <property type="term" value="C:large ribosomal subunit"/>
    <property type="evidence" value="ECO:0007669"/>
    <property type="project" value="InterPro"/>
</dbReference>
<evidence type="ECO:0000256" key="1">
    <source>
        <dbReference type="ARBA" id="ARBA00008889"/>
    </source>
</evidence>
<gene>
    <name evidence="7" type="primary">rplJ</name>
    <name evidence="8" type="ORF">HMPREF3213_00031</name>
</gene>
<evidence type="ECO:0000256" key="3">
    <source>
        <dbReference type="ARBA" id="ARBA00022884"/>
    </source>
</evidence>
<comment type="function">
    <text evidence="7">Forms part of the ribosomal stalk, playing a central role in the interaction of the ribosome with GTP-bound translation factors.</text>
</comment>
<keyword evidence="4 7" id="KW-0689">Ribosomal protein</keyword>
<dbReference type="InterPro" id="IPR022973">
    <property type="entry name" value="Ribosomal_uL10_bac"/>
</dbReference>
<dbReference type="Gene3D" id="3.30.70.1730">
    <property type="match status" value="1"/>
</dbReference>
<dbReference type="InterPro" id="IPR047865">
    <property type="entry name" value="Ribosomal_uL10_bac_type"/>
</dbReference>
<keyword evidence="3 7" id="KW-0694">RNA-binding</keyword>
<evidence type="ECO:0000313" key="9">
    <source>
        <dbReference type="Proteomes" id="UP000070376"/>
    </source>
</evidence>
<dbReference type="SUPFAM" id="SSF160369">
    <property type="entry name" value="Ribosomal protein L10-like"/>
    <property type="match status" value="1"/>
</dbReference>